<evidence type="ECO:0000313" key="6">
    <source>
        <dbReference type="EMBL" id="MBD7995917.1"/>
    </source>
</evidence>
<accession>A0ABR8UTN7</accession>
<evidence type="ECO:0000313" key="7">
    <source>
        <dbReference type="Proteomes" id="UP000609874"/>
    </source>
</evidence>
<evidence type="ECO:0000256" key="1">
    <source>
        <dbReference type="ARBA" id="ARBA00007261"/>
    </source>
</evidence>
<sequence>MPENTKDNRSGAGFAGTGTVVPFPLTTRPGDPAIEIGDPAGAIVRRSVLPGGVRVLTEAMPGQRSTTIGFWVGVGSRDEAEGQHGSTHFLEHLLFKGTERRSAMDIASAFDEVGGESNAATAKESTCYYARVLDTDLPMAIDVIADMVTSAVLDPEELEQERDVILEEIAMDADDPADLCHEKFAEAVLGDHPLGRPIGGTPEAIKAVPREAVLEHYRRHYRPETLVVTAAGGLEHEIVVSLVLEALKRAGWELDEAAEPVQRRDTTPAAITGTGGVHVYNRPVEQANIVMGCPSLVATDSRRFAMSVLNTVLGGGMSSRLFQEIREKRGLVYSTYSFSASYADAGYFGMYAGCSPAKTRQVIDLLESELDRLASAGLEPGELERAKGQISGGMVLGMEDSGSRMSRLGRAELVSGEFIDIEESLARIRSVTAEEVQALAVELAAAPRTITVVGPFESAAELGF</sequence>
<name>A0ABR8UTN7_9MICC</name>
<dbReference type="InterPro" id="IPR011249">
    <property type="entry name" value="Metalloenz_LuxS/M16"/>
</dbReference>
<dbReference type="InterPro" id="IPR050361">
    <property type="entry name" value="MPP/UQCRC_Complex"/>
</dbReference>
<evidence type="ECO:0000259" key="5">
    <source>
        <dbReference type="Pfam" id="PF05193"/>
    </source>
</evidence>
<dbReference type="SUPFAM" id="SSF63411">
    <property type="entry name" value="LuxS/MPP-like metallohydrolase"/>
    <property type="match status" value="2"/>
</dbReference>
<evidence type="ECO:0000256" key="2">
    <source>
        <dbReference type="RuleBase" id="RU004447"/>
    </source>
</evidence>
<protein>
    <submittedName>
        <fullName evidence="6">Insulinase family protein</fullName>
    </submittedName>
</protein>
<dbReference type="EMBL" id="JACSQD010000005">
    <property type="protein sequence ID" value="MBD7995917.1"/>
    <property type="molecule type" value="Genomic_DNA"/>
</dbReference>
<dbReference type="RefSeq" id="WP_191808218.1">
    <property type="nucleotide sequence ID" value="NZ_JACSQD010000005.1"/>
</dbReference>
<evidence type="ECO:0000256" key="3">
    <source>
        <dbReference type="SAM" id="MobiDB-lite"/>
    </source>
</evidence>
<dbReference type="PANTHER" id="PTHR11851">
    <property type="entry name" value="METALLOPROTEASE"/>
    <property type="match status" value="1"/>
</dbReference>
<gene>
    <name evidence="6" type="ORF">H9639_11465</name>
</gene>
<reference evidence="6 7" key="1">
    <citation type="submission" date="2020-08" db="EMBL/GenBank/DDBJ databases">
        <title>A Genomic Blueprint of the Chicken Gut Microbiome.</title>
        <authorList>
            <person name="Gilroy R."/>
            <person name="Ravi A."/>
            <person name="Getino M."/>
            <person name="Pursley I."/>
            <person name="Horton D.L."/>
            <person name="Alikhan N.-F."/>
            <person name="Baker D."/>
            <person name="Gharbi K."/>
            <person name="Hall N."/>
            <person name="Watson M."/>
            <person name="Adriaenssens E.M."/>
            <person name="Foster-Nyarko E."/>
            <person name="Jarju S."/>
            <person name="Secka A."/>
            <person name="Antonio M."/>
            <person name="Oren A."/>
            <person name="Chaudhuri R."/>
            <person name="La Ragione R.M."/>
            <person name="Hildebrand F."/>
            <person name="Pallen M.J."/>
        </authorList>
    </citation>
    <scope>NUCLEOTIDE SEQUENCE [LARGE SCALE GENOMIC DNA]</scope>
    <source>
        <strain evidence="6 7">Sa2CUA1</strain>
    </source>
</reference>
<dbReference type="PROSITE" id="PS00143">
    <property type="entry name" value="INSULINASE"/>
    <property type="match status" value="1"/>
</dbReference>
<dbReference type="Gene3D" id="3.30.830.10">
    <property type="entry name" value="Metalloenzyme, LuxS/M16 peptidase-like"/>
    <property type="match status" value="2"/>
</dbReference>
<comment type="caution">
    <text evidence="6">The sequence shown here is derived from an EMBL/GenBank/DDBJ whole genome shotgun (WGS) entry which is preliminary data.</text>
</comment>
<keyword evidence="7" id="KW-1185">Reference proteome</keyword>
<comment type="similarity">
    <text evidence="1 2">Belongs to the peptidase M16 family.</text>
</comment>
<dbReference type="InterPro" id="IPR001431">
    <property type="entry name" value="Pept_M16_Zn_BS"/>
</dbReference>
<feature type="domain" description="Peptidase M16 C-terminal" evidence="5">
    <location>
        <begin position="208"/>
        <end position="389"/>
    </location>
</feature>
<dbReference type="Pfam" id="PF00675">
    <property type="entry name" value="Peptidase_M16"/>
    <property type="match status" value="1"/>
</dbReference>
<dbReference type="Proteomes" id="UP000609874">
    <property type="component" value="Unassembled WGS sequence"/>
</dbReference>
<dbReference type="InterPro" id="IPR011765">
    <property type="entry name" value="Pept_M16_N"/>
</dbReference>
<feature type="region of interest" description="Disordered" evidence="3">
    <location>
        <begin position="1"/>
        <end position="25"/>
    </location>
</feature>
<proteinExistence type="inferred from homology"/>
<feature type="domain" description="Peptidase M16 N-terminal" evidence="4">
    <location>
        <begin position="54"/>
        <end position="201"/>
    </location>
</feature>
<dbReference type="Pfam" id="PF05193">
    <property type="entry name" value="Peptidase_M16_C"/>
    <property type="match status" value="1"/>
</dbReference>
<evidence type="ECO:0000259" key="4">
    <source>
        <dbReference type="Pfam" id="PF00675"/>
    </source>
</evidence>
<organism evidence="6 7">
    <name type="scientific">Arthrobacter gallicola</name>
    <dbReference type="NCBI Taxonomy" id="2762225"/>
    <lineage>
        <taxon>Bacteria</taxon>
        <taxon>Bacillati</taxon>
        <taxon>Actinomycetota</taxon>
        <taxon>Actinomycetes</taxon>
        <taxon>Micrococcales</taxon>
        <taxon>Micrococcaceae</taxon>
        <taxon>Arthrobacter</taxon>
    </lineage>
</organism>
<dbReference type="InterPro" id="IPR007863">
    <property type="entry name" value="Peptidase_M16_C"/>
</dbReference>
<dbReference type="PANTHER" id="PTHR11851:SF49">
    <property type="entry name" value="MITOCHONDRIAL-PROCESSING PEPTIDASE SUBUNIT ALPHA"/>
    <property type="match status" value="1"/>
</dbReference>